<evidence type="ECO:0000313" key="4">
    <source>
        <dbReference type="Proteomes" id="UP000741013"/>
    </source>
</evidence>
<reference evidence="3 4" key="1">
    <citation type="submission" date="2021-03" db="EMBL/GenBank/DDBJ databases">
        <title>Sequencing the genomes of 1000 actinobacteria strains.</title>
        <authorList>
            <person name="Klenk H.-P."/>
        </authorList>
    </citation>
    <scope>NUCLEOTIDE SEQUENCE [LARGE SCALE GENOMIC DNA]</scope>
    <source>
        <strain evidence="3 4">DSM 45510</strain>
    </source>
</reference>
<dbReference type="InterPro" id="IPR036396">
    <property type="entry name" value="Cyt_P450_sf"/>
</dbReference>
<keyword evidence="2" id="KW-0503">Monooxygenase</keyword>
<evidence type="ECO:0000256" key="1">
    <source>
        <dbReference type="ARBA" id="ARBA00010617"/>
    </source>
</evidence>
<name>A0ABS4PVT2_9PSEU</name>
<protein>
    <submittedName>
        <fullName evidence="3">Cytochrome P450</fullName>
    </submittedName>
</protein>
<dbReference type="EMBL" id="JAGGMS010000001">
    <property type="protein sequence ID" value="MBP2182681.1"/>
    <property type="molecule type" value="Genomic_DNA"/>
</dbReference>
<comment type="similarity">
    <text evidence="1 2">Belongs to the cytochrome P450 family.</text>
</comment>
<gene>
    <name evidence="3" type="ORF">JOM49_004207</name>
</gene>
<dbReference type="RefSeq" id="WP_209665952.1">
    <property type="nucleotide sequence ID" value="NZ_JAGGMS010000001.1"/>
</dbReference>
<keyword evidence="2" id="KW-0560">Oxidoreductase</keyword>
<dbReference type="InterPro" id="IPR017972">
    <property type="entry name" value="Cyt_P450_CS"/>
</dbReference>
<dbReference type="Pfam" id="PF00067">
    <property type="entry name" value="p450"/>
    <property type="match status" value="2"/>
</dbReference>
<dbReference type="PANTHER" id="PTHR46696:SF1">
    <property type="entry name" value="CYTOCHROME P450 YJIB-RELATED"/>
    <property type="match status" value="1"/>
</dbReference>
<dbReference type="InterPro" id="IPR002397">
    <property type="entry name" value="Cyt_P450_B"/>
</dbReference>
<dbReference type="Gene3D" id="1.10.630.10">
    <property type="entry name" value="Cytochrome P450"/>
    <property type="match status" value="1"/>
</dbReference>
<keyword evidence="2" id="KW-0349">Heme</keyword>
<organism evidence="3 4">
    <name type="scientific">Amycolatopsis magusensis</name>
    <dbReference type="NCBI Taxonomy" id="882444"/>
    <lineage>
        <taxon>Bacteria</taxon>
        <taxon>Bacillati</taxon>
        <taxon>Actinomycetota</taxon>
        <taxon>Actinomycetes</taxon>
        <taxon>Pseudonocardiales</taxon>
        <taxon>Pseudonocardiaceae</taxon>
        <taxon>Amycolatopsis</taxon>
    </lineage>
</organism>
<dbReference type="InterPro" id="IPR001128">
    <property type="entry name" value="Cyt_P450"/>
</dbReference>
<comment type="caution">
    <text evidence="3">The sequence shown here is derived from an EMBL/GenBank/DDBJ whole genome shotgun (WGS) entry which is preliminary data.</text>
</comment>
<dbReference type="PROSITE" id="PS00086">
    <property type="entry name" value="CYTOCHROME_P450"/>
    <property type="match status" value="1"/>
</dbReference>
<dbReference type="Proteomes" id="UP000741013">
    <property type="component" value="Unassembled WGS sequence"/>
</dbReference>
<dbReference type="PANTHER" id="PTHR46696">
    <property type="entry name" value="P450, PUTATIVE (EUROFUNG)-RELATED"/>
    <property type="match status" value="1"/>
</dbReference>
<keyword evidence="4" id="KW-1185">Reference proteome</keyword>
<proteinExistence type="inferred from homology"/>
<dbReference type="PRINTS" id="PR00359">
    <property type="entry name" value="BP450"/>
</dbReference>
<accession>A0ABS4PVT2</accession>
<sequence>MSADASPFTELTGSARHAALAELAARGPLHRTTLFTGVPVWLVTGHDEVRALMADPTVVKPPAPAPHSDRLPAELDAAMNHNMLLRNPPDHTRLRKLVSAAFTRRRIDELAPRIRELTAELLDDLARAGAGGQPADLVSLFGYPLPMTVICELVGVPDDRRHAFRQWSGVLINGTVHPAEEYIAAASAMVQCIRELVEEKRAAPADDLLSGLVLAQDGDDRLTDDEITSTIVLLLTAGHETTVSLLTIGVHTLLTHPRQLGLLRSQPERIADAVEEILRFDGPGQAPVPAITAEPVEVAGVTIPAGEVIVPALLAANRDPRRYAEPDEFDITRSGSPHVAFGHGIHHCLGAPLARLEARIALEALLARFPRLRLARPDEEPARPPGLLLNTIPALPVLID</sequence>
<dbReference type="CDD" id="cd11029">
    <property type="entry name" value="CYP107-like"/>
    <property type="match status" value="1"/>
</dbReference>
<evidence type="ECO:0000313" key="3">
    <source>
        <dbReference type="EMBL" id="MBP2182681.1"/>
    </source>
</evidence>
<keyword evidence="2" id="KW-0479">Metal-binding</keyword>
<keyword evidence="2" id="KW-0408">Iron</keyword>
<evidence type="ECO:0000256" key="2">
    <source>
        <dbReference type="RuleBase" id="RU000461"/>
    </source>
</evidence>
<dbReference type="SUPFAM" id="SSF48264">
    <property type="entry name" value="Cytochrome P450"/>
    <property type="match status" value="1"/>
</dbReference>